<reference evidence="3" key="1">
    <citation type="submission" date="2020-05" db="EMBL/GenBank/DDBJ databases">
        <title>Phylogenomic resolution of chytrid fungi.</title>
        <authorList>
            <person name="Stajich J.E."/>
            <person name="Amses K."/>
            <person name="Simmons R."/>
            <person name="Seto K."/>
            <person name="Myers J."/>
            <person name="Bonds A."/>
            <person name="Quandt C.A."/>
            <person name="Barry K."/>
            <person name="Liu P."/>
            <person name="Grigoriev I."/>
            <person name="Longcore J.E."/>
            <person name="James T.Y."/>
        </authorList>
    </citation>
    <scope>NUCLEOTIDE SEQUENCE</scope>
    <source>
        <strain evidence="3">JEL0476</strain>
    </source>
</reference>
<dbReference type="Proteomes" id="UP001211065">
    <property type="component" value="Unassembled WGS sequence"/>
</dbReference>
<evidence type="ECO:0000313" key="4">
    <source>
        <dbReference type="Proteomes" id="UP001211065"/>
    </source>
</evidence>
<dbReference type="EMBL" id="JADGJW010000308">
    <property type="protein sequence ID" value="KAJ3220310.1"/>
    <property type="molecule type" value="Genomic_DNA"/>
</dbReference>
<dbReference type="Gene3D" id="1.25.40.90">
    <property type="match status" value="1"/>
</dbReference>
<keyword evidence="4" id="KW-1185">Reference proteome</keyword>
<evidence type="ECO:0000256" key="1">
    <source>
        <dbReference type="SAM" id="MobiDB-lite"/>
    </source>
</evidence>
<gene>
    <name evidence="3" type="ORF">HK099_004394</name>
</gene>
<dbReference type="GO" id="GO:0045943">
    <property type="term" value="P:positive regulation of transcription by RNA polymerase I"/>
    <property type="evidence" value="ECO:0007669"/>
    <property type="project" value="TreeGrafter"/>
</dbReference>
<dbReference type="InterPro" id="IPR024638">
    <property type="entry name" value="Ctk3_N"/>
</dbReference>
<feature type="domain" description="CID" evidence="2">
    <location>
        <begin position="2"/>
        <end position="142"/>
    </location>
</feature>
<dbReference type="InterPro" id="IPR008942">
    <property type="entry name" value="ENTH_VHS"/>
</dbReference>
<feature type="compositionally biased region" description="Low complexity" evidence="1">
    <location>
        <begin position="139"/>
        <end position="152"/>
    </location>
</feature>
<dbReference type="Pfam" id="PF12350">
    <property type="entry name" value="CTK3_C"/>
    <property type="match status" value="1"/>
</dbReference>
<evidence type="ECO:0000313" key="3">
    <source>
        <dbReference type="EMBL" id="KAJ3220310.1"/>
    </source>
</evidence>
<proteinExistence type="predicted"/>
<dbReference type="GO" id="GO:0070692">
    <property type="term" value="C:CTDK-1 complex"/>
    <property type="evidence" value="ECO:0007669"/>
    <property type="project" value="InterPro"/>
</dbReference>
<dbReference type="AlphaFoldDB" id="A0AAD5XVM8"/>
<dbReference type="PROSITE" id="PS51391">
    <property type="entry name" value="CID"/>
    <property type="match status" value="1"/>
</dbReference>
<dbReference type="SUPFAM" id="SSF48464">
    <property type="entry name" value="ENTH/VHS domain"/>
    <property type="match status" value="1"/>
</dbReference>
<dbReference type="InterPro" id="IPR024637">
    <property type="entry name" value="Ctk3_C"/>
</dbReference>
<sequence length="255" mass="30519">MDGFQIRIEFKELLSKLTVRPESILKTAQFAIDYKSFHENLFDCIFEHVHTSNVLERLNLLYVLDRMVSMSNKTKFQGYLDLVSQNLIDIVDNIVPNNSTGLININGLKKVLKKWKVVLKDSSEKFEEIDKKLELMEQNDNNNHNNDNMNENNKIKPDHQHHSLQQKRKHSKVNNVEKMTDDVIMKRIEDDRERHKRIKEEFWLTFRKQPELVFDRDFESDPEFNDCWENFSDLNENDKILLENESLKYKDIMKT</sequence>
<evidence type="ECO:0000259" key="2">
    <source>
        <dbReference type="PROSITE" id="PS51391"/>
    </source>
</evidence>
<dbReference type="PANTHER" id="PTHR28291">
    <property type="entry name" value="CTD KINASE SUBUNIT GAMMA"/>
    <property type="match status" value="1"/>
</dbReference>
<dbReference type="InterPro" id="IPR006569">
    <property type="entry name" value="CID_dom"/>
</dbReference>
<organism evidence="3 4">
    <name type="scientific">Clydaea vesicula</name>
    <dbReference type="NCBI Taxonomy" id="447962"/>
    <lineage>
        <taxon>Eukaryota</taxon>
        <taxon>Fungi</taxon>
        <taxon>Fungi incertae sedis</taxon>
        <taxon>Chytridiomycota</taxon>
        <taxon>Chytridiomycota incertae sedis</taxon>
        <taxon>Chytridiomycetes</taxon>
        <taxon>Lobulomycetales</taxon>
        <taxon>Lobulomycetaceae</taxon>
        <taxon>Clydaea</taxon>
    </lineage>
</organism>
<feature type="compositionally biased region" description="Basic residues" evidence="1">
    <location>
        <begin position="162"/>
        <end position="171"/>
    </location>
</feature>
<dbReference type="Pfam" id="PF12243">
    <property type="entry name" value="CTK3"/>
    <property type="match status" value="1"/>
</dbReference>
<protein>
    <recommendedName>
        <fullName evidence="2">CID domain-containing protein</fullName>
    </recommendedName>
</protein>
<dbReference type="SMART" id="SM00582">
    <property type="entry name" value="RPR"/>
    <property type="match status" value="1"/>
</dbReference>
<accession>A0AAD5XVM8</accession>
<feature type="region of interest" description="Disordered" evidence="1">
    <location>
        <begin position="138"/>
        <end position="171"/>
    </location>
</feature>
<name>A0AAD5XVM8_9FUNG</name>
<dbReference type="InterPro" id="IPR042326">
    <property type="entry name" value="Ctk3"/>
</dbReference>
<dbReference type="PANTHER" id="PTHR28291:SF1">
    <property type="entry name" value="CTD KINASE SUBUNIT GAMMA"/>
    <property type="match status" value="1"/>
</dbReference>
<dbReference type="GO" id="GO:0032786">
    <property type="term" value="P:positive regulation of DNA-templated transcription, elongation"/>
    <property type="evidence" value="ECO:0007669"/>
    <property type="project" value="InterPro"/>
</dbReference>
<comment type="caution">
    <text evidence="3">The sequence shown here is derived from an EMBL/GenBank/DDBJ whole genome shotgun (WGS) entry which is preliminary data.</text>
</comment>